<dbReference type="Gene3D" id="1.10.260.40">
    <property type="entry name" value="lambda repressor-like DNA-binding domains"/>
    <property type="match status" value="1"/>
</dbReference>
<protein>
    <submittedName>
        <fullName evidence="2">XRE family transcriptional regulator</fullName>
    </submittedName>
</protein>
<organism evidence="2 3">
    <name type="scientific">Coprococcus eutactus</name>
    <dbReference type="NCBI Taxonomy" id="33043"/>
    <lineage>
        <taxon>Bacteria</taxon>
        <taxon>Bacillati</taxon>
        <taxon>Bacillota</taxon>
        <taxon>Clostridia</taxon>
        <taxon>Lachnospirales</taxon>
        <taxon>Lachnospiraceae</taxon>
        <taxon>Coprococcus</taxon>
    </lineage>
</organism>
<sequence>MSAKLIPERLKFVRENMGITMAEASRRLNLSKIGYCRYEYGERVPSQQTLEIIAQCFNTSVEYLTGLSDSPAATQIVIDKNKNPELFALVDLCQNKDTELLQRMLAYCNLLINS</sequence>
<feature type="domain" description="HTH cro/C1-type" evidence="1">
    <location>
        <begin position="10"/>
        <end position="64"/>
    </location>
</feature>
<dbReference type="OrthoDB" id="9813662at2"/>
<dbReference type="RefSeq" id="WP_119203240.1">
    <property type="nucleotide sequence ID" value="NZ_CABIWG010000005.1"/>
</dbReference>
<evidence type="ECO:0000313" key="2">
    <source>
        <dbReference type="EMBL" id="RGS37183.1"/>
    </source>
</evidence>
<gene>
    <name evidence="2" type="ORF">DWX94_12615</name>
</gene>
<dbReference type="InterPro" id="IPR010982">
    <property type="entry name" value="Lambda_DNA-bd_dom_sf"/>
</dbReference>
<reference evidence="2 3" key="1">
    <citation type="submission" date="2018-08" db="EMBL/GenBank/DDBJ databases">
        <title>A genome reference for cultivated species of the human gut microbiota.</title>
        <authorList>
            <person name="Zou Y."/>
            <person name="Xue W."/>
            <person name="Luo G."/>
        </authorList>
    </citation>
    <scope>NUCLEOTIDE SEQUENCE [LARGE SCALE GENOMIC DNA]</scope>
    <source>
        <strain evidence="2 3">AF22-21</strain>
    </source>
</reference>
<dbReference type="Proteomes" id="UP000283295">
    <property type="component" value="Unassembled WGS sequence"/>
</dbReference>
<accession>A0A412IIP5</accession>
<dbReference type="CDD" id="cd00093">
    <property type="entry name" value="HTH_XRE"/>
    <property type="match status" value="1"/>
</dbReference>
<dbReference type="AlphaFoldDB" id="A0A412IIP5"/>
<dbReference type="Pfam" id="PF01381">
    <property type="entry name" value="HTH_3"/>
    <property type="match status" value="1"/>
</dbReference>
<evidence type="ECO:0000313" key="3">
    <source>
        <dbReference type="Proteomes" id="UP000283295"/>
    </source>
</evidence>
<dbReference type="SUPFAM" id="SSF47413">
    <property type="entry name" value="lambda repressor-like DNA-binding domains"/>
    <property type="match status" value="1"/>
</dbReference>
<name>A0A412IIP5_9FIRM</name>
<proteinExistence type="predicted"/>
<evidence type="ECO:0000259" key="1">
    <source>
        <dbReference type="PROSITE" id="PS50943"/>
    </source>
</evidence>
<dbReference type="InterPro" id="IPR001387">
    <property type="entry name" value="Cro/C1-type_HTH"/>
</dbReference>
<dbReference type="PROSITE" id="PS50943">
    <property type="entry name" value="HTH_CROC1"/>
    <property type="match status" value="1"/>
</dbReference>
<dbReference type="GO" id="GO:0003677">
    <property type="term" value="F:DNA binding"/>
    <property type="evidence" value="ECO:0007669"/>
    <property type="project" value="InterPro"/>
</dbReference>
<comment type="caution">
    <text evidence="2">The sequence shown here is derived from an EMBL/GenBank/DDBJ whole genome shotgun (WGS) entry which is preliminary data.</text>
</comment>
<dbReference type="SMART" id="SM00530">
    <property type="entry name" value="HTH_XRE"/>
    <property type="match status" value="1"/>
</dbReference>
<dbReference type="EMBL" id="QRVK01000047">
    <property type="protein sequence ID" value="RGS37183.1"/>
    <property type="molecule type" value="Genomic_DNA"/>
</dbReference>